<keyword evidence="2 7" id="KW-0378">Hydrolase</keyword>
<dbReference type="PANTHER" id="PTHR45682">
    <property type="entry name" value="AGAP008228-PA"/>
    <property type="match status" value="1"/>
</dbReference>
<dbReference type="GeneID" id="108627895"/>
<dbReference type="EC" id="3.1.3.48" evidence="7"/>
<protein>
    <recommendedName>
        <fullName evidence="7">Dual specificity protein phosphatase</fullName>
        <ecNumber evidence="7">3.1.3.16</ecNumber>
        <ecNumber evidence="7">3.1.3.48</ecNumber>
    </recommendedName>
</protein>
<reference evidence="12" key="1">
    <citation type="submission" date="2025-08" db="UniProtKB">
        <authorList>
            <consortium name="RefSeq"/>
        </authorList>
    </citation>
    <scope>IDENTIFICATION</scope>
    <source>
        <tissue evidence="12">Whole body</tissue>
    </source>
</reference>
<dbReference type="PRINTS" id="PR01909">
    <property type="entry name" value="ADSPHPHTASEA"/>
</dbReference>
<dbReference type="CDD" id="cd14515">
    <property type="entry name" value="DUSP3-like"/>
    <property type="match status" value="1"/>
</dbReference>
<comment type="catalytic activity">
    <reaction evidence="5 7">
        <text>O-phospho-L-threonyl-[protein] + H2O = L-threonyl-[protein] + phosphate</text>
        <dbReference type="Rhea" id="RHEA:47004"/>
        <dbReference type="Rhea" id="RHEA-COMP:11060"/>
        <dbReference type="Rhea" id="RHEA-COMP:11605"/>
        <dbReference type="ChEBI" id="CHEBI:15377"/>
        <dbReference type="ChEBI" id="CHEBI:30013"/>
        <dbReference type="ChEBI" id="CHEBI:43474"/>
        <dbReference type="ChEBI" id="CHEBI:61977"/>
        <dbReference type="EC" id="3.1.3.16"/>
    </reaction>
</comment>
<evidence type="ECO:0000259" key="9">
    <source>
        <dbReference type="PROSITE" id="PS50054"/>
    </source>
</evidence>
<evidence type="ECO:0000256" key="1">
    <source>
        <dbReference type="ARBA" id="ARBA00008601"/>
    </source>
</evidence>
<organism evidence="11 12">
    <name type="scientific">Ceratina calcarata</name>
    <dbReference type="NCBI Taxonomy" id="156304"/>
    <lineage>
        <taxon>Eukaryota</taxon>
        <taxon>Metazoa</taxon>
        <taxon>Ecdysozoa</taxon>
        <taxon>Arthropoda</taxon>
        <taxon>Hexapoda</taxon>
        <taxon>Insecta</taxon>
        <taxon>Pterygota</taxon>
        <taxon>Neoptera</taxon>
        <taxon>Endopterygota</taxon>
        <taxon>Hymenoptera</taxon>
        <taxon>Apocrita</taxon>
        <taxon>Aculeata</taxon>
        <taxon>Apoidea</taxon>
        <taxon>Anthophila</taxon>
        <taxon>Apidae</taxon>
        <taxon>Ceratina</taxon>
        <taxon>Zadontomerus</taxon>
    </lineage>
</organism>
<dbReference type="GO" id="GO:0004725">
    <property type="term" value="F:protein tyrosine phosphatase activity"/>
    <property type="evidence" value="ECO:0007669"/>
    <property type="project" value="UniProtKB-EC"/>
</dbReference>
<dbReference type="Pfam" id="PF00782">
    <property type="entry name" value="DSPc"/>
    <property type="match status" value="1"/>
</dbReference>
<evidence type="ECO:0000256" key="5">
    <source>
        <dbReference type="ARBA" id="ARBA00048336"/>
    </source>
</evidence>
<dbReference type="KEGG" id="ccal:108627895"/>
<dbReference type="RefSeq" id="XP_017884969.1">
    <property type="nucleotide sequence ID" value="XM_018029480.2"/>
</dbReference>
<proteinExistence type="inferred from homology"/>
<dbReference type="PRINTS" id="PR01908">
    <property type="entry name" value="ADSPHPHTASE"/>
</dbReference>
<feature type="active site" description="Phosphocysteine intermediate" evidence="6">
    <location>
        <position position="154"/>
    </location>
</feature>
<evidence type="ECO:0000256" key="2">
    <source>
        <dbReference type="ARBA" id="ARBA00022801"/>
    </source>
</evidence>
<dbReference type="PROSITE" id="PS50054">
    <property type="entry name" value="TYR_PHOSPHATASE_DUAL"/>
    <property type="match status" value="1"/>
</dbReference>
<dbReference type="GO" id="GO:0004722">
    <property type="term" value="F:protein serine/threonine phosphatase activity"/>
    <property type="evidence" value="ECO:0007669"/>
    <property type="project" value="UniProtKB-EC"/>
</dbReference>
<feature type="region of interest" description="Disordered" evidence="8">
    <location>
        <begin position="1"/>
        <end position="25"/>
    </location>
</feature>
<dbReference type="AlphaFoldDB" id="A0AAJ7N9Z8"/>
<sequence>MMRSTWRDRDRDFQKRRPGGNTTKNDLAEALHITQTDIKPIPGFNTKHEESYYRAQHGIDCDEVYPGIYIGDAATAKNKKYLQILGITHLLNCAEGKRFGFVNTDRSYYHDTSIRYLGLPLADVFTTDISKYFYTAAEFIDDAVSRGGKAFVHCMLGISRSSTCVLAYLMIKKGMPATDAIRIVRKNRFIQPNHGFLQQLAQLDNQLRNQ</sequence>
<comment type="catalytic activity">
    <reaction evidence="4 7">
        <text>O-phospho-L-seryl-[protein] + H2O = L-seryl-[protein] + phosphate</text>
        <dbReference type="Rhea" id="RHEA:20629"/>
        <dbReference type="Rhea" id="RHEA-COMP:9863"/>
        <dbReference type="Rhea" id="RHEA-COMP:11604"/>
        <dbReference type="ChEBI" id="CHEBI:15377"/>
        <dbReference type="ChEBI" id="CHEBI:29999"/>
        <dbReference type="ChEBI" id="CHEBI:43474"/>
        <dbReference type="ChEBI" id="CHEBI:83421"/>
        <dbReference type="EC" id="3.1.3.16"/>
    </reaction>
</comment>
<keyword evidence="11" id="KW-1185">Reference proteome</keyword>
<evidence type="ECO:0000256" key="8">
    <source>
        <dbReference type="SAM" id="MobiDB-lite"/>
    </source>
</evidence>
<evidence type="ECO:0000313" key="11">
    <source>
        <dbReference type="Proteomes" id="UP000694925"/>
    </source>
</evidence>
<comment type="similarity">
    <text evidence="1 7">Belongs to the protein-tyrosine phosphatase family. Non-receptor class dual specificity subfamily.</text>
</comment>
<dbReference type="SMART" id="SM00195">
    <property type="entry name" value="DSPc"/>
    <property type="match status" value="1"/>
</dbReference>
<dbReference type="GO" id="GO:0005737">
    <property type="term" value="C:cytoplasm"/>
    <property type="evidence" value="ECO:0007669"/>
    <property type="project" value="TreeGrafter"/>
</dbReference>
<name>A0AAJ7N9Z8_9HYME</name>
<dbReference type="GO" id="GO:0008138">
    <property type="term" value="F:protein tyrosine/serine/threonine phosphatase activity"/>
    <property type="evidence" value="ECO:0007669"/>
    <property type="project" value="UniProtKB-UniRule"/>
</dbReference>
<dbReference type="InterPro" id="IPR016130">
    <property type="entry name" value="Tyr_Pase_AS"/>
</dbReference>
<dbReference type="InterPro" id="IPR029021">
    <property type="entry name" value="Prot-tyrosine_phosphatase-like"/>
</dbReference>
<dbReference type="Gene3D" id="3.90.190.10">
    <property type="entry name" value="Protein tyrosine phosphatase superfamily"/>
    <property type="match status" value="1"/>
</dbReference>
<comment type="catalytic activity">
    <reaction evidence="7">
        <text>O-phospho-L-tyrosyl-[protein] + H2O = L-tyrosyl-[protein] + phosphate</text>
        <dbReference type="Rhea" id="RHEA:10684"/>
        <dbReference type="Rhea" id="RHEA-COMP:10136"/>
        <dbReference type="Rhea" id="RHEA-COMP:20101"/>
        <dbReference type="ChEBI" id="CHEBI:15377"/>
        <dbReference type="ChEBI" id="CHEBI:43474"/>
        <dbReference type="ChEBI" id="CHEBI:46858"/>
        <dbReference type="ChEBI" id="CHEBI:61978"/>
        <dbReference type="EC" id="3.1.3.48"/>
    </reaction>
</comment>
<evidence type="ECO:0000256" key="4">
    <source>
        <dbReference type="ARBA" id="ARBA00047761"/>
    </source>
</evidence>
<accession>A0AAJ7N9Z8</accession>
<evidence type="ECO:0000256" key="7">
    <source>
        <dbReference type="RuleBase" id="RU366038"/>
    </source>
</evidence>
<dbReference type="PROSITE" id="PS50056">
    <property type="entry name" value="TYR_PHOSPHATASE_2"/>
    <property type="match status" value="1"/>
</dbReference>
<dbReference type="EC" id="3.1.3.16" evidence="7"/>
<dbReference type="SUPFAM" id="SSF52799">
    <property type="entry name" value="(Phosphotyrosine protein) phosphatases II"/>
    <property type="match status" value="1"/>
</dbReference>
<comment type="function">
    <text evidence="7">Dual specificity phosphatase able to dephosphorylate phosphotyrosine, phosphoserine and phosphothreonine residues, with a preference for phosphotyrosine as a substrate.</text>
</comment>
<evidence type="ECO:0000256" key="3">
    <source>
        <dbReference type="ARBA" id="ARBA00022912"/>
    </source>
</evidence>
<keyword evidence="3 7" id="KW-0904">Protein phosphatase</keyword>
<dbReference type="PANTHER" id="PTHR45682:SF5">
    <property type="entry name" value="DUAL SPECIFICITY PROTEIN PHOSPHATASE"/>
    <property type="match status" value="1"/>
</dbReference>
<gene>
    <name evidence="12" type="primary">LOC108627895</name>
</gene>
<dbReference type="InterPro" id="IPR000340">
    <property type="entry name" value="Dual-sp_phosphatase_cat-dom"/>
</dbReference>
<dbReference type="Proteomes" id="UP000694925">
    <property type="component" value="Unplaced"/>
</dbReference>
<dbReference type="InterPro" id="IPR020405">
    <property type="entry name" value="Atypical_DUSP_subfamA"/>
</dbReference>
<dbReference type="GO" id="GO:0033549">
    <property type="term" value="F:MAP kinase phosphatase activity"/>
    <property type="evidence" value="ECO:0007669"/>
    <property type="project" value="TreeGrafter"/>
</dbReference>
<dbReference type="PROSITE" id="PS00383">
    <property type="entry name" value="TYR_PHOSPHATASE_1"/>
    <property type="match status" value="1"/>
</dbReference>
<dbReference type="GO" id="GO:0043409">
    <property type="term" value="P:negative regulation of MAPK cascade"/>
    <property type="evidence" value="ECO:0007669"/>
    <property type="project" value="TreeGrafter"/>
</dbReference>
<feature type="domain" description="Tyrosine specific protein phosphatases" evidence="10">
    <location>
        <begin position="131"/>
        <end position="188"/>
    </location>
</feature>
<dbReference type="InterPro" id="IPR000387">
    <property type="entry name" value="Tyr_Pase_dom"/>
</dbReference>
<evidence type="ECO:0000256" key="6">
    <source>
        <dbReference type="PIRSR" id="PIRSR620405-1"/>
    </source>
</evidence>
<dbReference type="InterPro" id="IPR020422">
    <property type="entry name" value="TYR_PHOSPHATASE_DUAL_dom"/>
</dbReference>
<evidence type="ECO:0000313" key="12">
    <source>
        <dbReference type="RefSeq" id="XP_017884969.1"/>
    </source>
</evidence>
<evidence type="ECO:0000259" key="10">
    <source>
        <dbReference type="PROSITE" id="PS50056"/>
    </source>
</evidence>
<feature type="domain" description="Tyrosine-protein phosphatase" evidence="9">
    <location>
        <begin position="60"/>
        <end position="209"/>
    </location>
</feature>
<feature type="compositionally biased region" description="Basic and acidic residues" evidence="8">
    <location>
        <begin position="1"/>
        <end position="15"/>
    </location>
</feature>